<evidence type="ECO:0008006" key="4">
    <source>
        <dbReference type="Google" id="ProtNLM"/>
    </source>
</evidence>
<sequence>MKLLLFLVAVASIIYLSSINWRRSIYAIFLLVVGEGILRKWVLPQASDFIYFLKDLVLLGAYLKYFVFSADEMRVPVRNFGINLFIFLSAGLCLFQAFNPSLGSPIAGLFGLKGYLLYIPLMWMCANLFRSEEELYKFIRLNLLLMIPVGLLGIVQFLSPPSSPINLLIGGEVSNAGFTGLDKIRITGPFSYIAGFTTFLGFWFALLVPILSRNQARIWQLVATIEMVLLVANSFMTGSRSVVFANAIFLVLYLSFSMATQASTIVTYVRRFTIPAIVVFFAVNRWFSAAFGAFSARVTGTDSAVDRITGAFNVIPYFAYKQLDGYGTGATHQAVRALRNALDLPQAEAIPIGFENEMGRIALELGPFGFVFWYGLRIIIIIVLGFVFLKLKHPFLRQLALAAFLVHLIQLNSQLVVNHIFLLYYWFLASFIFLLPHLEQVENWKQQQKLAEYYASTTYFYRSGNVQL</sequence>
<dbReference type="PANTHER" id="PTHR37422:SF13">
    <property type="entry name" value="LIPOPOLYSACCHARIDE BIOSYNTHESIS PROTEIN PA4999-RELATED"/>
    <property type="match status" value="1"/>
</dbReference>
<feature type="transmembrane region" description="Helical" evidence="1">
    <location>
        <begin position="141"/>
        <end position="159"/>
    </location>
</feature>
<dbReference type="AlphaFoldDB" id="A0A0P7ZTM6"/>
<organism evidence="2 3">
    <name type="scientific">Phormidesmis priestleyi Ana</name>
    <dbReference type="NCBI Taxonomy" id="1666911"/>
    <lineage>
        <taxon>Bacteria</taxon>
        <taxon>Bacillati</taxon>
        <taxon>Cyanobacteriota</taxon>
        <taxon>Cyanophyceae</taxon>
        <taxon>Leptolyngbyales</taxon>
        <taxon>Leptolyngbyaceae</taxon>
        <taxon>Phormidesmis</taxon>
    </lineage>
</organism>
<keyword evidence="1" id="KW-1133">Transmembrane helix</keyword>
<feature type="transmembrane region" description="Helical" evidence="1">
    <location>
        <begin position="272"/>
        <end position="294"/>
    </location>
</feature>
<dbReference type="PANTHER" id="PTHR37422">
    <property type="entry name" value="TEICHURONIC ACID BIOSYNTHESIS PROTEIN TUAE"/>
    <property type="match status" value="1"/>
</dbReference>
<feature type="transmembrane region" description="Helical" evidence="1">
    <location>
        <begin position="110"/>
        <end position="129"/>
    </location>
</feature>
<proteinExistence type="predicted"/>
<feature type="transmembrane region" description="Helical" evidence="1">
    <location>
        <begin position="395"/>
        <end position="413"/>
    </location>
</feature>
<protein>
    <recommendedName>
        <fullName evidence="4">O-antigen ligase like membrane protein</fullName>
    </recommendedName>
</protein>
<evidence type="ECO:0000313" key="2">
    <source>
        <dbReference type="EMBL" id="KPQ33598.1"/>
    </source>
</evidence>
<feature type="transmembrane region" description="Helical" evidence="1">
    <location>
        <begin position="368"/>
        <end position="388"/>
    </location>
</feature>
<dbReference type="STRING" id="1666911.HLUCCA11_17840"/>
<feature type="transmembrane region" description="Helical" evidence="1">
    <location>
        <begin position="218"/>
        <end position="236"/>
    </location>
</feature>
<accession>A0A0P7ZTM6</accession>
<keyword evidence="1" id="KW-0812">Transmembrane</keyword>
<feature type="transmembrane region" description="Helical" evidence="1">
    <location>
        <begin position="190"/>
        <end position="211"/>
    </location>
</feature>
<keyword evidence="1" id="KW-0472">Membrane</keyword>
<evidence type="ECO:0000256" key="1">
    <source>
        <dbReference type="SAM" id="Phobius"/>
    </source>
</evidence>
<feature type="transmembrane region" description="Helical" evidence="1">
    <location>
        <begin position="419"/>
        <end position="438"/>
    </location>
</feature>
<name>A0A0P7ZTM6_9CYAN</name>
<dbReference type="PATRIC" id="fig|1666911.3.peg.2058"/>
<feature type="transmembrane region" description="Helical" evidence="1">
    <location>
        <begin position="80"/>
        <end position="98"/>
    </location>
</feature>
<reference evidence="2 3" key="1">
    <citation type="submission" date="2015-09" db="EMBL/GenBank/DDBJ databases">
        <title>Identification and resolution of microdiversity through metagenomic sequencing of parallel consortia.</title>
        <authorList>
            <person name="Nelson W.C."/>
            <person name="Romine M.F."/>
            <person name="Lindemann S.R."/>
        </authorList>
    </citation>
    <scope>NUCLEOTIDE SEQUENCE [LARGE SCALE GENOMIC DNA]</scope>
    <source>
        <strain evidence="2">Ana</strain>
    </source>
</reference>
<dbReference type="EMBL" id="LJZR01000029">
    <property type="protein sequence ID" value="KPQ33598.1"/>
    <property type="molecule type" value="Genomic_DNA"/>
</dbReference>
<feature type="transmembrane region" description="Helical" evidence="1">
    <location>
        <begin position="49"/>
        <end position="68"/>
    </location>
</feature>
<gene>
    <name evidence="2" type="ORF">HLUCCA11_17840</name>
</gene>
<feature type="transmembrane region" description="Helical" evidence="1">
    <location>
        <begin position="242"/>
        <end position="260"/>
    </location>
</feature>
<dbReference type="InterPro" id="IPR051533">
    <property type="entry name" value="WaaL-like"/>
</dbReference>
<evidence type="ECO:0000313" key="3">
    <source>
        <dbReference type="Proteomes" id="UP000050465"/>
    </source>
</evidence>
<dbReference type="Proteomes" id="UP000050465">
    <property type="component" value="Unassembled WGS sequence"/>
</dbReference>
<comment type="caution">
    <text evidence="2">The sequence shown here is derived from an EMBL/GenBank/DDBJ whole genome shotgun (WGS) entry which is preliminary data.</text>
</comment>